<accession>A0A397U5G0</accession>
<dbReference type="AlphaFoldDB" id="A0A397U5G0"/>
<proteinExistence type="predicted"/>
<organism evidence="1 2">
    <name type="scientific">Gigaspora rosea</name>
    <dbReference type="NCBI Taxonomy" id="44941"/>
    <lineage>
        <taxon>Eukaryota</taxon>
        <taxon>Fungi</taxon>
        <taxon>Fungi incertae sedis</taxon>
        <taxon>Mucoromycota</taxon>
        <taxon>Glomeromycotina</taxon>
        <taxon>Glomeromycetes</taxon>
        <taxon>Diversisporales</taxon>
        <taxon>Gigasporaceae</taxon>
        <taxon>Gigaspora</taxon>
    </lineage>
</organism>
<dbReference type="OrthoDB" id="2308308at2759"/>
<dbReference type="Proteomes" id="UP000266673">
    <property type="component" value="Unassembled WGS sequence"/>
</dbReference>
<evidence type="ECO:0000313" key="1">
    <source>
        <dbReference type="EMBL" id="RIB04358.1"/>
    </source>
</evidence>
<gene>
    <name evidence="1" type="ORF">C2G38_2048486</name>
</gene>
<dbReference type="InterPro" id="IPR043504">
    <property type="entry name" value="Peptidase_S1_PA_chymotrypsin"/>
</dbReference>
<dbReference type="EMBL" id="QKWP01002197">
    <property type="protein sequence ID" value="RIB04358.1"/>
    <property type="molecule type" value="Genomic_DNA"/>
</dbReference>
<evidence type="ECO:0000313" key="2">
    <source>
        <dbReference type="Proteomes" id="UP000266673"/>
    </source>
</evidence>
<name>A0A397U5G0_9GLOM</name>
<dbReference type="SUPFAM" id="SSF50494">
    <property type="entry name" value="Trypsin-like serine proteases"/>
    <property type="match status" value="1"/>
</dbReference>
<evidence type="ECO:0008006" key="3">
    <source>
        <dbReference type="Google" id="ProtNLM"/>
    </source>
</evidence>
<comment type="caution">
    <text evidence="1">The sequence shown here is derived from an EMBL/GenBank/DDBJ whole genome shotgun (WGS) entry which is preliminary data.</text>
</comment>
<keyword evidence="2" id="KW-1185">Reference proteome</keyword>
<reference evidence="1 2" key="1">
    <citation type="submission" date="2018-06" db="EMBL/GenBank/DDBJ databases">
        <title>Comparative genomics reveals the genomic features of Rhizophagus irregularis, R. cerebriforme, R. diaphanum and Gigaspora rosea, and their symbiotic lifestyle signature.</title>
        <authorList>
            <person name="Morin E."/>
            <person name="San Clemente H."/>
            <person name="Chen E.C.H."/>
            <person name="De La Providencia I."/>
            <person name="Hainaut M."/>
            <person name="Kuo A."/>
            <person name="Kohler A."/>
            <person name="Murat C."/>
            <person name="Tang N."/>
            <person name="Roy S."/>
            <person name="Loubradou J."/>
            <person name="Henrissat B."/>
            <person name="Grigoriev I.V."/>
            <person name="Corradi N."/>
            <person name="Roux C."/>
            <person name="Martin F.M."/>
        </authorList>
    </citation>
    <scope>NUCLEOTIDE SEQUENCE [LARGE SCALE GENOMIC DNA]</scope>
    <source>
        <strain evidence="1 2">DAOM 194757</strain>
    </source>
</reference>
<dbReference type="InterPro" id="IPR009003">
    <property type="entry name" value="Peptidase_S1_PA"/>
</dbReference>
<dbReference type="Gene3D" id="2.40.10.10">
    <property type="entry name" value="Trypsin-like serine proteases"/>
    <property type="match status" value="1"/>
</dbReference>
<protein>
    <recommendedName>
        <fullName evidence="3">Peptidase S1 domain-containing protein</fullName>
    </recommendedName>
</protein>
<sequence>MPPFVSVVTPHYNYPIGLFLSGNKSREEVCTASVINTANGNIGITAAHCLLNDDGKHYNLSFLSFSPGYNGTNGPLEVLPVVATAIPHTHLLDPYKDDYALVRFAFRDPYGGRKKLQDFTGALGWRFDIGNGEPTSVFGYPEGGDLKNCTRDDLSSQRAIF</sequence>